<evidence type="ECO:0000256" key="7">
    <source>
        <dbReference type="ARBA" id="ARBA00022801"/>
    </source>
</evidence>
<reference evidence="18 19" key="1">
    <citation type="submission" date="2019-03" db="EMBL/GenBank/DDBJ databases">
        <title>Genomic Encyclopedia of Type Strains, Phase IV (KMG-IV): sequencing the most valuable type-strain genomes for metagenomic binning, comparative biology and taxonomic classification.</title>
        <authorList>
            <person name="Goeker M."/>
        </authorList>
    </citation>
    <scope>NUCLEOTIDE SEQUENCE [LARGE SCALE GENOMIC DNA]</scope>
    <source>
        <strain evidence="18 19">DSM 21944</strain>
    </source>
</reference>
<evidence type="ECO:0000256" key="9">
    <source>
        <dbReference type="ARBA" id="ARBA00022842"/>
    </source>
</evidence>
<evidence type="ECO:0000256" key="14">
    <source>
        <dbReference type="PIRSR" id="PIRSR000977-1"/>
    </source>
</evidence>
<evidence type="ECO:0000259" key="17">
    <source>
        <dbReference type="PROSITE" id="PS51785"/>
    </source>
</evidence>
<comment type="cofactor">
    <cofactor evidence="15">
        <name>Mg(2+)</name>
        <dbReference type="ChEBI" id="CHEBI:18420"/>
    </cofactor>
    <text evidence="15">Binds 2 Mg(2+) ions per monomer.</text>
</comment>
<keyword evidence="8 13" id="KW-0269">Exonuclease</keyword>
<dbReference type="InterPro" id="IPR023607">
    <property type="entry name" value="Exodeoxyribonuclease_I"/>
</dbReference>
<evidence type="ECO:0000256" key="15">
    <source>
        <dbReference type="PIRSR" id="PIRSR000977-2"/>
    </source>
</evidence>
<dbReference type="Gene3D" id="3.30.420.10">
    <property type="entry name" value="Ribonuclease H-like superfamily/Ribonuclease H"/>
    <property type="match status" value="1"/>
</dbReference>
<evidence type="ECO:0000256" key="5">
    <source>
        <dbReference type="ARBA" id="ARBA00022723"/>
    </source>
</evidence>
<evidence type="ECO:0000256" key="12">
    <source>
        <dbReference type="ARBA" id="ARBA00046792"/>
    </source>
</evidence>
<evidence type="ECO:0000256" key="1">
    <source>
        <dbReference type="ARBA" id="ARBA00000563"/>
    </source>
</evidence>
<evidence type="ECO:0000313" key="18">
    <source>
        <dbReference type="EMBL" id="TCS96341.1"/>
    </source>
</evidence>
<dbReference type="EC" id="3.1.11.1" evidence="2 13"/>
<dbReference type="InterPro" id="IPR012337">
    <property type="entry name" value="RNaseH-like_sf"/>
</dbReference>
<proteinExistence type="predicted"/>
<dbReference type="RefSeq" id="WP_123522218.1">
    <property type="nucleotide sequence ID" value="NZ_JBHLWF010000012.1"/>
</dbReference>
<dbReference type="Pfam" id="PF00929">
    <property type="entry name" value="RNase_T"/>
    <property type="match status" value="1"/>
</dbReference>
<dbReference type="PIRSF" id="PIRSF000977">
    <property type="entry name" value="Exodeoxyribonuclease_I"/>
    <property type="match status" value="1"/>
</dbReference>
<organism evidence="18 19">
    <name type="scientific">Pseudofulvimonas gallinarii</name>
    <dbReference type="NCBI Taxonomy" id="634155"/>
    <lineage>
        <taxon>Bacteria</taxon>
        <taxon>Pseudomonadati</taxon>
        <taxon>Pseudomonadota</taxon>
        <taxon>Gammaproteobacteria</taxon>
        <taxon>Lysobacterales</taxon>
        <taxon>Rhodanobacteraceae</taxon>
        <taxon>Pseudofulvimonas</taxon>
    </lineage>
</organism>
<keyword evidence="9 15" id="KW-0460">Magnesium</keyword>
<keyword evidence="5 15" id="KW-0479">Metal-binding</keyword>
<dbReference type="GO" id="GO:0003677">
    <property type="term" value="F:DNA binding"/>
    <property type="evidence" value="ECO:0007669"/>
    <property type="project" value="UniProtKB-KW"/>
</dbReference>
<dbReference type="SMART" id="SM00479">
    <property type="entry name" value="EXOIII"/>
    <property type="match status" value="1"/>
</dbReference>
<dbReference type="GO" id="GO:0006281">
    <property type="term" value="P:DNA repair"/>
    <property type="evidence" value="ECO:0007669"/>
    <property type="project" value="UniProtKB-KW"/>
</dbReference>
<evidence type="ECO:0000256" key="2">
    <source>
        <dbReference type="ARBA" id="ARBA00012108"/>
    </source>
</evidence>
<dbReference type="SUPFAM" id="SSF53098">
    <property type="entry name" value="Ribonuclease H-like"/>
    <property type="match status" value="1"/>
</dbReference>
<comment type="subunit">
    <text evidence="12">Monomer. Interacts with ssb (via C-terminus); this interaction stimulates the exonuclease activity by recruiting the enzyme to its substrate.</text>
</comment>
<dbReference type="InterPro" id="IPR034747">
    <property type="entry name" value="EXOI_SH3"/>
</dbReference>
<dbReference type="GO" id="GO:0008310">
    <property type="term" value="F:single-stranded DNA 3'-5' DNA exonuclease activity"/>
    <property type="evidence" value="ECO:0007669"/>
    <property type="project" value="UniProtKB-EC"/>
</dbReference>
<dbReference type="EMBL" id="SMAF01000015">
    <property type="protein sequence ID" value="TCS96341.1"/>
    <property type="molecule type" value="Genomic_DNA"/>
</dbReference>
<evidence type="ECO:0000256" key="10">
    <source>
        <dbReference type="ARBA" id="ARBA00023125"/>
    </source>
</evidence>
<feature type="domain" description="ExoI SH3-like" evidence="16">
    <location>
        <begin position="196"/>
        <end position="350"/>
    </location>
</feature>
<evidence type="ECO:0000256" key="3">
    <source>
        <dbReference type="ARBA" id="ARBA00019900"/>
    </source>
</evidence>
<dbReference type="OrthoDB" id="9763470at2"/>
<name>A0A4R3L8J8_9GAMM</name>
<evidence type="ECO:0000256" key="8">
    <source>
        <dbReference type="ARBA" id="ARBA00022839"/>
    </source>
</evidence>
<evidence type="ECO:0000256" key="4">
    <source>
        <dbReference type="ARBA" id="ARBA00022722"/>
    </source>
</evidence>
<dbReference type="InterPro" id="IPR013520">
    <property type="entry name" value="Ribonucl_H"/>
</dbReference>
<protein>
    <recommendedName>
        <fullName evidence="3 13">Exodeoxyribonuclease I</fullName>
        <ecNumber evidence="2 13">3.1.11.1</ecNumber>
    </recommendedName>
</protein>
<evidence type="ECO:0000256" key="6">
    <source>
        <dbReference type="ARBA" id="ARBA00022763"/>
    </source>
</evidence>
<dbReference type="InterPro" id="IPR013620">
    <property type="entry name" value="Exonuc_1_SH3"/>
</dbReference>
<dbReference type="Gene3D" id="3.30.1520.20">
    <property type="entry name" value="Exonuclease ExoI, domain 2"/>
    <property type="match status" value="1"/>
</dbReference>
<dbReference type="Proteomes" id="UP000294599">
    <property type="component" value="Unassembled WGS sequence"/>
</dbReference>
<evidence type="ECO:0000256" key="11">
    <source>
        <dbReference type="ARBA" id="ARBA00023204"/>
    </source>
</evidence>
<feature type="binding site" evidence="14">
    <location>
        <position position="11"/>
    </location>
    <ligand>
        <name>substrate</name>
    </ligand>
</feature>
<dbReference type="Pfam" id="PF26016">
    <property type="entry name" value="ExoI_C"/>
    <property type="match status" value="1"/>
</dbReference>
<dbReference type="NCBIfam" id="NF008746">
    <property type="entry name" value="PRK11779.1"/>
    <property type="match status" value="1"/>
</dbReference>
<evidence type="ECO:0000256" key="13">
    <source>
        <dbReference type="PIRNR" id="PIRNR000977"/>
    </source>
</evidence>
<dbReference type="Pfam" id="PF08411">
    <property type="entry name" value="ExoI_SH3"/>
    <property type="match status" value="1"/>
</dbReference>
<evidence type="ECO:0000313" key="19">
    <source>
        <dbReference type="Proteomes" id="UP000294599"/>
    </source>
</evidence>
<feature type="binding site" evidence="15">
    <location>
        <position position="180"/>
    </location>
    <ligand>
        <name>Mg(2+)</name>
        <dbReference type="ChEBI" id="CHEBI:18420"/>
        <label>2</label>
    </ligand>
</feature>
<accession>A0A4R3L8J8</accession>
<dbReference type="PROSITE" id="PS51784">
    <property type="entry name" value="EXOI_SH3"/>
    <property type="match status" value="1"/>
</dbReference>
<dbReference type="AlphaFoldDB" id="A0A4R3L8J8"/>
<dbReference type="InterPro" id="IPR038649">
    <property type="entry name" value="EXOI_SH3_sf"/>
</dbReference>
<keyword evidence="10" id="KW-0238">DNA-binding</keyword>
<keyword evidence="19" id="KW-1185">Reference proteome</keyword>
<feature type="domain" description="ExoI C-terminal" evidence="17">
    <location>
        <begin position="354"/>
        <end position="480"/>
    </location>
</feature>
<dbReference type="GO" id="GO:0046872">
    <property type="term" value="F:metal ion binding"/>
    <property type="evidence" value="ECO:0007669"/>
    <property type="project" value="UniProtKB-KW"/>
</dbReference>
<feature type="binding site" evidence="15">
    <location>
        <position position="9"/>
    </location>
    <ligand>
        <name>Mg(2+)</name>
        <dbReference type="ChEBI" id="CHEBI:18420"/>
        <label>1</label>
    </ligand>
</feature>
<dbReference type="FunFam" id="3.30.420.10:FF:000033">
    <property type="entry name" value="Exodeoxyribonuclease I"/>
    <property type="match status" value="1"/>
</dbReference>
<dbReference type="CDD" id="cd06138">
    <property type="entry name" value="ExoI_N"/>
    <property type="match status" value="1"/>
</dbReference>
<dbReference type="PROSITE" id="PS51785">
    <property type="entry name" value="EXOI_C"/>
    <property type="match status" value="1"/>
</dbReference>
<evidence type="ECO:0000259" key="16">
    <source>
        <dbReference type="PROSITE" id="PS51784"/>
    </source>
</evidence>
<dbReference type="InterPro" id="IPR036397">
    <property type="entry name" value="RNaseH_sf"/>
</dbReference>
<comment type="catalytic activity">
    <reaction evidence="1 13">
        <text>Exonucleolytic cleavage in the 3'- to 5'-direction to yield nucleoside 5'-phosphates.</text>
        <dbReference type="EC" id="3.1.11.1"/>
    </reaction>
</comment>
<feature type="binding site" evidence="14">
    <location>
        <position position="159"/>
    </location>
    <ligand>
        <name>substrate</name>
    </ligand>
</feature>
<keyword evidence="7 13" id="KW-0378">Hydrolase</keyword>
<gene>
    <name evidence="18" type="ORF">EDC25_11529</name>
</gene>
<keyword evidence="11 13" id="KW-0234">DNA repair</keyword>
<dbReference type="InterPro" id="IPR058561">
    <property type="entry name" value="Exonuc_1_C"/>
</dbReference>
<keyword evidence="6 13" id="KW-0227">DNA damage</keyword>
<sequence length="484" mass="54645">MSARFLFHDYETSGADPARDGPLQFAAVCTDADLEIIEEPVNWFCQPAIDRLPQPQATLITGITPQQAQREGVPEAEFADRIHELMSHPGTCALGYNSIRFDDAVTRHLLWRNLHDPYAREWANGNSRFDLIDLARMCFALRPEGIEWPVREDGKPGFRLEHLARANALDQERAHDALSDVYATLGLARLIRRLQPKLWNYALGLRDKRRVRGMLDWLSGNALLHTSEKFPAERGCTSLVLPVGPCADSDQGVVVVDLMADPGILIDNDVDELRDRLFTPRADLPEDIERPAIKAVYVNRCPMLAPASVLKNVDLARIGLDPERCEANRQRLLATPGLADKLARVMQRSDADGAVEDVELGLYRGGFPSPSERARLDRARRMPATELHGQDFGFEQPRHVELLFRRRARNWPQTLDDAEQQRWRQFVAERLHGTHPLSQGRDGPFGLAEYRQTIAACRVQADGRALALLDQLEAWGNDLESQWL</sequence>
<comment type="caution">
    <text evidence="18">The sequence shown here is derived from an EMBL/GenBank/DDBJ whole genome shotgun (WGS) entry which is preliminary data.</text>
</comment>
<feature type="binding site" evidence="15">
    <location>
        <position position="11"/>
    </location>
    <ligand>
        <name>Mg(2+)</name>
        <dbReference type="ChEBI" id="CHEBI:18420"/>
        <label>2</label>
    </ligand>
</feature>
<dbReference type="Gene3D" id="1.20.1280.70">
    <property type="entry name" value="Exonuclease ExoI, domain 3"/>
    <property type="match status" value="1"/>
</dbReference>
<keyword evidence="4 13" id="KW-0540">Nuclease</keyword>